<dbReference type="GeneID" id="98143953"/>
<dbReference type="PANTHER" id="PTHR36156:SF2">
    <property type="entry name" value="CUPIN TYPE-2 DOMAIN-CONTAINING PROTEIN"/>
    <property type="match status" value="1"/>
</dbReference>
<proteinExistence type="predicted"/>
<dbReference type="InterPro" id="IPR014710">
    <property type="entry name" value="RmlC-like_jellyroll"/>
</dbReference>
<protein>
    <recommendedName>
        <fullName evidence="1">Cupin type-2 domain-containing protein</fullName>
    </recommendedName>
</protein>
<dbReference type="SUPFAM" id="SSF51182">
    <property type="entry name" value="RmlC-like cupins"/>
    <property type="match status" value="1"/>
</dbReference>
<dbReference type="CDD" id="cd02231">
    <property type="entry name" value="cupin_BLL6423-like"/>
    <property type="match status" value="1"/>
</dbReference>
<evidence type="ECO:0000313" key="3">
    <source>
        <dbReference type="Proteomes" id="UP001610432"/>
    </source>
</evidence>
<dbReference type="Gene3D" id="2.60.120.10">
    <property type="entry name" value="Jelly Rolls"/>
    <property type="match status" value="1"/>
</dbReference>
<dbReference type="PANTHER" id="PTHR36156">
    <property type="entry name" value="SLR2101 PROTEIN"/>
    <property type="match status" value="1"/>
</dbReference>
<reference evidence="2 3" key="1">
    <citation type="submission" date="2024-07" db="EMBL/GenBank/DDBJ databases">
        <title>Section-level genome sequencing and comparative genomics of Aspergillus sections Usti and Cavernicolus.</title>
        <authorList>
            <consortium name="Lawrence Berkeley National Laboratory"/>
            <person name="Nybo J.L."/>
            <person name="Vesth T.C."/>
            <person name="Theobald S."/>
            <person name="Frisvad J.C."/>
            <person name="Larsen T.O."/>
            <person name="Kjaerboelling I."/>
            <person name="Rothschild-Mancinelli K."/>
            <person name="Lyhne E.K."/>
            <person name="Kogle M.E."/>
            <person name="Barry K."/>
            <person name="Clum A."/>
            <person name="Na H."/>
            <person name="Ledsgaard L."/>
            <person name="Lin J."/>
            <person name="Lipzen A."/>
            <person name="Kuo A."/>
            <person name="Riley R."/>
            <person name="Mondo S."/>
            <person name="Labutti K."/>
            <person name="Haridas S."/>
            <person name="Pangalinan J."/>
            <person name="Salamov A.A."/>
            <person name="Simmons B.A."/>
            <person name="Magnuson J.K."/>
            <person name="Chen J."/>
            <person name="Drula E."/>
            <person name="Henrissat B."/>
            <person name="Wiebenga A."/>
            <person name="Lubbers R.J."/>
            <person name="Gomes A.C."/>
            <person name="Macurrencykelacurrency M.R."/>
            <person name="Stajich J."/>
            <person name="Grigoriev I.V."/>
            <person name="Mortensen U.H."/>
            <person name="De Vries R.P."/>
            <person name="Baker S.E."/>
            <person name="Andersen M.R."/>
        </authorList>
    </citation>
    <scope>NUCLEOTIDE SEQUENCE [LARGE SCALE GENOMIC DNA]</scope>
    <source>
        <strain evidence="2 3">CBS 449.75</strain>
    </source>
</reference>
<organism evidence="2 3">
    <name type="scientific">Aspergillus lucknowensis</name>
    <dbReference type="NCBI Taxonomy" id="176173"/>
    <lineage>
        <taxon>Eukaryota</taxon>
        <taxon>Fungi</taxon>
        <taxon>Dikarya</taxon>
        <taxon>Ascomycota</taxon>
        <taxon>Pezizomycotina</taxon>
        <taxon>Eurotiomycetes</taxon>
        <taxon>Eurotiomycetidae</taxon>
        <taxon>Eurotiales</taxon>
        <taxon>Aspergillaceae</taxon>
        <taxon>Aspergillus</taxon>
        <taxon>Aspergillus subgen. Nidulantes</taxon>
    </lineage>
</organism>
<comment type="caution">
    <text evidence="2">The sequence shown here is derived from an EMBL/GenBank/DDBJ whole genome shotgun (WGS) entry which is preliminary data.</text>
</comment>
<evidence type="ECO:0000313" key="2">
    <source>
        <dbReference type="EMBL" id="KAL2868110.1"/>
    </source>
</evidence>
<keyword evidence="3" id="KW-1185">Reference proteome</keyword>
<dbReference type="RefSeq" id="XP_070887089.1">
    <property type="nucleotide sequence ID" value="XM_071028881.1"/>
</dbReference>
<dbReference type="InterPro" id="IPR047142">
    <property type="entry name" value="OryJ/VirC-like"/>
</dbReference>
<dbReference type="EMBL" id="JBFXLQ010000015">
    <property type="protein sequence ID" value="KAL2868110.1"/>
    <property type="molecule type" value="Genomic_DNA"/>
</dbReference>
<name>A0ABR4LUD5_9EURO</name>
<dbReference type="Pfam" id="PF07883">
    <property type="entry name" value="Cupin_2"/>
    <property type="match status" value="1"/>
</dbReference>
<feature type="domain" description="Cupin type-2" evidence="1">
    <location>
        <begin position="90"/>
        <end position="152"/>
    </location>
</feature>
<dbReference type="Proteomes" id="UP001610432">
    <property type="component" value="Unassembled WGS sequence"/>
</dbReference>
<dbReference type="InterPro" id="IPR013096">
    <property type="entry name" value="Cupin_2"/>
</dbReference>
<gene>
    <name evidence="2" type="ORF">BJX67DRAFT_351088</name>
</gene>
<accession>A0ABR4LUD5</accession>
<evidence type="ECO:0000259" key="1">
    <source>
        <dbReference type="Pfam" id="PF07883"/>
    </source>
</evidence>
<dbReference type="InterPro" id="IPR011051">
    <property type="entry name" value="RmlC_Cupin_sf"/>
</dbReference>
<sequence length="188" mass="20875">MSSNPGQLSSLRGITRYVTGHDSAGKAIVQTENPAEWSAYENNSMAFAVAYSTSEFPADLNHDNDFKTHEDIKASGKLGLVNPGGTVCRFVDFAPKGPPLMHRTQSLDYGIVLEGEIEMTLDSGEKRLLKRGDMAVQRATMHAWHNPSETEWTRMVFVLQECKPLVIGGEELKEDLSQAKTSEFQSRR</sequence>